<dbReference type="NCBIfam" id="TIGR01617">
    <property type="entry name" value="arsC_related"/>
    <property type="match status" value="1"/>
</dbReference>
<keyword evidence="4" id="KW-1185">Reference proteome</keyword>
<protein>
    <submittedName>
        <fullName evidence="3">Arsenate reductase</fullName>
    </submittedName>
</protein>
<evidence type="ECO:0000256" key="2">
    <source>
        <dbReference type="PROSITE-ProRule" id="PRU01282"/>
    </source>
</evidence>
<comment type="similarity">
    <text evidence="1 2">Belongs to the ArsC family.</text>
</comment>
<dbReference type="InterPro" id="IPR006504">
    <property type="entry name" value="Tscrpt_reg_Spx/MgsR"/>
</dbReference>
<dbReference type="RefSeq" id="WP_043802651.1">
    <property type="nucleotide sequence ID" value="NZ_AVCH01000152.1"/>
</dbReference>
<dbReference type="InterPro" id="IPR036249">
    <property type="entry name" value="Thioredoxin-like_sf"/>
</dbReference>
<dbReference type="AlphaFoldDB" id="A0A091B9A4"/>
<dbReference type="Pfam" id="PF03960">
    <property type="entry name" value="ArsC"/>
    <property type="match status" value="1"/>
</dbReference>
<dbReference type="PANTHER" id="PTHR30041:SF8">
    <property type="entry name" value="PROTEIN YFFB"/>
    <property type="match status" value="1"/>
</dbReference>
<dbReference type="eggNOG" id="COG1393">
    <property type="taxonomic scope" value="Bacteria"/>
</dbReference>
<gene>
    <name evidence="3" type="ORF">N790_06550</name>
</gene>
<dbReference type="EMBL" id="AVCH01000152">
    <property type="protein sequence ID" value="KFN48316.1"/>
    <property type="molecule type" value="Genomic_DNA"/>
</dbReference>
<dbReference type="STRING" id="1384054.N790_06550"/>
<name>A0A091B9A4_9GAMM</name>
<dbReference type="Proteomes" id="UP000029392">
    <property type="component" value="Unassembled WGS sequence"/>
</dbReference>
<proteinExistence type="inferred from homology"/>
<reference evidence="3 4" key="1">
    <citation type="submission" date="2013-09" db="EMBL/GenBank/DDBJ databases">
        <title>Genome sequencing of Arenimonas malthae.</title>
        <authorList>
            <person name="Chen F."/>
            <person name="Wang G."/>
        </authorList>
    </citation>
    <scope>NUCLEOTIDE SEQUENCE [LARGE SCALE GENOMIC DNA]</scope>
    <source>
        <strain evidence="3 4">CC-JY-1</strain>
    </source>
</reference>
<dbReference type="PATRIC" id="fig|1384054.3.peg.1326"/>
<dbReference type="PANTHER" id="PTHR30041">
    <property type="entry name" value="ARSENATE REDUCTASE"/>
    <property type="match status" value="1"/>
</dbReference>
<accession>A0A091B9A4</accession>
<dbReference type="SUPFAM" id="SSF52833">
    <property type="entry name" value="Thioredoxin-like"/>
    <property type="match status" value="1"/>
</dbReference>
<sequence length="119" mass="13439">MVTVYGLDNCDTCKKARNWLRRFEVAHEFVDYRARRVPAETLRAWAGQLGGWDKLVNKASTTWRQLPEGRKSPGSDPEWTLLLKEYPALVKRPVVVTADGVVTVGFTDNAFKARFGVGK</sequence>
<dbReference type="OrthoDB" id="9803749at2"/>
<dbReference type="Gene3D" id="3.40.30.10">
    <property type="entry name" value="Glutaredoxin"/>
    <property type="match status" value="1"/>
</dbReference>
<evidence type="ECO:0000256" key="1">
    <source>
        <dbReference type="ARBA" id="ARBA00007198"/>
    </source>
</evidence>
<evidence type="ECO:0000313" key="3">
    <source>
        <dbReference type="EMBL" id="KFN48316.1"/>
    </source>
</evidence>
<evidence type="ECO:0000313" key="4">
    <source>
        <dbReference type="Proteomes" id="UP000029392"/>
    </source>
</evidence>
<dbReference type="PROSITE" id="PS51353">
    <property type="entry name" value="ARSC"/>
    <property type="match status" value="1"/>
</dbReference>
<organism evidence="3 4">
    <name type="scientific">Arenimonas malthae CC-JY-1</name>
    <dbReference type="NCBI Taxonomy" id="1384054"/>
    <lineage>
        <taxon>Bacteria</taxon>
        <taxon>Pseudomonadati</taxon>
        <taxon>Pseudomonadota</taxon>
        <taxon>Gammaproteobacteria</taxon>
        <taxon>Lysobacterales</taxon>
        <taxon>Lysobacteraceae</taxon>
        <taxon>Arenimonas</taxon>
    </lineage>
</organism>
<comment type="caution">
    <text evidence="3">The sequence shown here is derived from an EMBL/GenBank/DDBJ whole genome shotgun (WGS) entry which is preliminary data.</text>
</comment>
<dbReference type="InterPro" id="IPR006660">
    <property type="entry name" value="Arsenate_reductase-like"/>
</dbReference>